<dbReference type="EMBL" id="BLXT01002986">
    <property type="protein sequence ID" value="GFN99276.1"/>
    <property type="molecule type" value="Genomic_DNA"/>
</dbReference>
<reference evidence="2 3" key="1">
    <citation type="journal article" date="2021" name="Elife">
        <title>Chloroplast acquisition without the gene transfer in kleptoplastic sea slugs, Plakobranchus ocellatus.</title>
        <authorList>
            <person name="Maeda T."/>
            <person name="Takahashi S."/>
            <person name="Yoshida T."/>
            <person name="Shimamura S."/>
            <person name="Takaki Y."/>
            <person name="Nagai Y."/>
            <person name="Toyoda A."/>
            <person name="Suzuki Y."/>
            <person name="Arimoto A."/>
            <person name="Ishii H."/>
            <person name="Satoh N."/>
            <person name="Nishiyama T."/>
            <person name="Hasebe M."/>
            <person name="Maruyama T."/>
            <person name="Minagawa J."/>
            <person name="Obokata J."/>
            <person name="Shigenobu S."/>
        </authorList>
    </citation>
    <scope>NUCLEOTIDE SEQUENCE [LARGE SCALE GENOMIC DNA]</scope>
</reference>
<evidence type="ECO:0000313" key="2">
    <source>
        <dbReference type="EMBL" id="GFN99276.1"/>
    </source>
</evidence>
<comment type="caution">
    <text evidence="2">The sequence shown here is derived from an EMBL/GenBank/DDBJ whole genome shotgun (WGS) entry which is preliminary data.</text>
</comment>
<feature type="compositionally biased region" description="Basic and acidic residues" evidence="1">
    <location>
        <begin position="55"/>
        <end position="70"/>
    </location>
</feature>
<protein>
    <submittedName>
        <fullName evidence="2">Uncharacterized protein</fullName>
    </submittedName>
</protein>
<accession>A0AAV3ZXI9</accession>
<evidence type="ECO:0000313" key="3">
    <source>
        <dbReference type="Proteomes" id="UP000735302"/>
    </source>
</evidence>
<dbReference type="Proteomes" id="UP000735302">
    <property type="component" value="Unassembled WGS sequence"/>
</dbReference>
<feature type="compositionally biased region" description="Polar residues" evidence="1">
    <location>
        <begin position="72"/>
        <end position="85"/>
    </location>
</feature>
<keyword evidence="3" id="KW-1185">Reference proteome</keyword>
<organism evidence="2 3">
    <name type="scientific">Plakobranchus ocellatus</name>
    <dbReference type="NCBI Taxonomy" id="259542"/>
    <lineage>
        <taxon>Eukaryota</taxon>
        <taxon>Metazoa</taxon>
        <taxon>Spiralia</taxon>
        <taxon>Lophotrochozoa</taxon>
        <taxon>Mollusca</taxon>
        <taxon>Gastropoda</taxon>
        <taxon>Heterobranchia</taxon>
        <taxon>Euthyneura</taxon>
        <taxon>Panpulmonata</taxon>
        <taxon>Sacoglossa</taxon>
        <taxon>Placobranchoidea</taxon>
        <taxon>Plakobranchidae</taxon>
        <taxon>Plakobranchus</taxon>
    </lineage>
</organism>
<evidence type="ECO:0000256" key="1">
    <source>
        <dbReference type="SAM" id="MobiDB-lite"/>
    </source>
</evidence>
<gene>
    <name evidence="2" type="ORF">PoB_002578200</name>
</gene>
<dbReference type="AlphaFoldDB" id="A0AAV3ZXI9"/>
<proteinExistence type="predicted"/>
<sequence length="85" mass="9617">MLINRGGEQRYRLAQRKAHSWLGHKRELAWLLFVDSLHKGDLRLSSALTDQGAGEGDRTHDRRVPADLRADSLSTVPSTLQAQKR</sequence>
<name>A0AAV3ZXI9_9GAST</name>
<feature type="region of interest" description="Disordered" evidence="1">
    <location>
        <begin position="47"/>
        <end position="85"/>
    </location>
</feature>